<dbReference type="EMBL" id="CP003154">
    <property type="protein sequence ID" value="AFL74798.1"/>
    <property type="molecule type" value="Genomic_DNA"/>
</dbReference>
<dbReference type="Proteomes" id="UP000006062">
    <property type="component" value="Chromosome"/>
</dbReference>
<dbReference type="STRING" id="765911.Thivi_2892"/>
<name>I3YCT0_THIV6</name>
<organism evidence="1 2">
    <name type="scientific">Thiocystis violascens (strain ATCC 17096 / DSM 198 / 6111)</name>
    <name type="common">Chromatium violascens</name>
    <dbReference type="NCBI Taxonomy" id="765911"/>
    <lineage>
        <taxon>Bacteria</taxon>
        <taxon>Pseudomonadati</taxon>
        <taxon>Pseudomonadota</taxon>
        <taxon>Gammaproteobacteria</taxon>
        <taxon>Chromatiales</taxon>
        <taxon>Chromatiaceae</taxon>
        <taxon>Thiocystis</taxon>
    </lineage>
</organism>
<dbReference type="HOGENOM" id="CLU_3049012_0_0_6"/>
<proteinExistence type="predicted"/>
<evidence type="ECO:0000313" key="2">
    <source>
        <dbReference type="Proteomes" id="UP000006062"/>
    </source>
</evidence>
<reference evidence="1 2" key="1">
    <citation type="submission" date="2012-06" db="EMBL/GenBank/DDBJ databases">
        <title>Complete sequence of Thiocystis violascens DSM 198.</title>
        <authorList>
            <consortium name="US DOE Joint Genome Institute"/>
            <person name="Lucas S."/>
            <person name="Han J."/>
            <person name="Lapidus A."/>
            <person name="Cheng J.-F."/>
            <person name="Goodwin L."/>
            <person name="Pitluck S."/>
            <person name="Peters L."/>
            <person name="Ovchinnikova G."/>
            <person name="Teshima H."/>
            <person name="Detter J.C."/>
            <person name="Han C."/>
            <person name="Tapia R."/>
            <person name="Land M."/>
            <person name="Hauser L."/>
            <person name="Kyrpides N."/>
            <person name="Ivanova N."/>
            <person name="Pagani I."/>
            <person name="Vogl K."/>
            <person name="Liu Z."/>
            <person name="Frigaard N.-U."/>
            <person name="Bryant D."/>
            <person name="Woyke T."/>
        </authorList>
    </citation>
    <scope>NUCLEOTIDE SEQUENCE [LARGE SCALE GENOMIC DNA]</scope>
    <source>
        <strain evidence="2">ATCC 17096 / DSM 198 / 6111</strain>
    </source>
</reference>
<dbReference type="KEGG" id="tvi:Thivi_2892"/>
<sequence>MKLHLAKTISTCHRVCWMVGDARAVARQITADETQPSGAAIFVCVDGVDAAQAV</sequence>
<dbReference type="AlphaFoldDB" id="I3YCT0"/>
<keyword evidence="2" id="KW-1185">Reference proteome</keyword>
<accession>I3YCT0</accession>
<protein>
    <submittedName>
        <fullName evidence="1">Uncharacterized protein</fullName>
    </submittedName>
</protein>
<evidence type="ECO:0000313" key="1">
    <source>
        <dbReference type="EMBL" id="AFL74798.1"/>
    </source>
</evidence>
<dbReference type="RefSeq" id="WP_014779228.1">
    <property type="nucleotide sequence ID" value="NC_018012.1"/>
</dbReference>
<gene>
    <name evidence="1" type="ordered locus">Thivi_2892</name>
</gene>